<dbReference type="InterPro" id="IPR011990">
    <property type="entry name" value="TPR-like_helical_dom_sf"/>
</dbReference>
<dbReference type="EMBL" id="AAKVIX010000001">
    <property type="protein sequence ID" value="ECW1067397.1"/>
    <property type="molecule type" value="Genomic_DNA"/>
</dbReference>
<dbReference type="InterPro" id="IPR010057">
    <property type="entry name" value="Transcription_activator_Rgg_C"/>
</dbReference>
<dbReference type="RefSeq" id="WP_070285561.1">
    <property type="nucleotide sequence ID" value="NZ_MKOF01000012.1"/>
</dbReference>
<evidence type="ECO:0000313" key="2">
    <source>
        <dbReference type="EMBL" id="ECW1067397.1"/>
    </source>
</evidence>
<protein>
    <submittedName>
        <fullName evidence="2">Helix-turn-helix domain-containing protein</fullName>
    </submittedName>
</protein>
<dbReference type="SUPFAM" id="SSF47413">
    <property type="entry name" value="lambda repressor-like DNA-binding domains"/>
    <property type="match status" value="1"/>
</dbReference>
<proteinExistence type="predicted"/>
<evidence type="ECO:0000259" key="1">
    <source>
        <dbReference type="PROSITE" id="PS50943"/>
    </source>
</evidence>
<gene>
    <name evidence="2" type="ORF">F3Q70_01600</name>
</gene>
<dbReference type="InterPro" id="IPR001387">
    <property type="entry name" value="Cro/C1-type_HTH"/>
</dbReference>
<dbReference type="Pfam" id="PF01381">
    <property type="entry name" value="HTH_3"/>
    <property type="match status" value="1"/>
</dbReference>
<dbReference type="GO" id="GO:0003677">
    <property type="term" value="F:DNA binding"/>
    <property type="evidence" value="ECO:0007669"/>
    <property type="project" value="InterPro"/>
</dbReference>
<dbReference type="PANTHER" id="PTHR37038">
    <property type="entry name" value="TRANSCRIPTIONAL REGULATOR-RELATED"/>
    <property type="match status" value="1"/>
</dbReference>
<feature type="domain" description="HTH cro/C1-type" evidence="1">
    <location>
        <begin position="8"/>
        <end position="61"/>
    </location>
</feature>
<dbReference type="SMART" id="SM00530">
    <property type="entry name" value="HTH_XRE"/>
    <property type="match status" value="1"/>
</dbReference>
<comment type="caution">
    <text evidence="2">The sequence shown here is derived from an EMBL/GenBank/DDBJ whole genome shotgun (WGS) entry which is preliminary data.</text>
</comment>
<name>A0A612SJP0_LISMN</name>
<sequence>MQKIGTTLKKVRMAQNLTQKDIIGNDLPRSTLEKIENGTRNPSYDKITLICEKLNTSLPEVIYIHNDYKLTKKETLIHDFKNLRHSLLPKPIETLLLDLDKYLLSHEDRQIIELKAVLEAMLIFNNTQKFSDALETVEFIWERLEKLDDWLEFDILILSHLFFIFEVETAKHIINRLLVQMKKYSLYRHHYRLEMGLMINIATFFRHSYEILEAEPFIIKGIELAKKNENTIVELIGRYKKTEILYVKGFESEATKEYQNIVSILKMLDKEYIYCDMENDWNELTLNVKKYRK</sequence>
<dbReference type="InterPro" id="IPR053163">
    <property type="entry name" value="HTH-type_regulator_Rgg"/>
</dbReference>
<organism evidence="2">
    <name type="scientific">Listeria monocytogenes</name>
    <dbReference type="NCBI Taxonomy" id="1639"/>
    <lineage>
        <taxon>Bacteria</taxon>
        <taxon>Bacillati</taxon>
        <taxon>Bacillota</taxon>
        <taxon>Bacilli</taxon>
        <taxon>Bacillales</taxon>
        <taxon>Listeriaceae</taxon>
        <taxon>Listeria</taxon>
    </lineage>
</organism>
<dbReference type="Gene3D" id="1.25.40.10">
    <property type="entry name" value="Tetratricopeptide repeat domain"/>
    <property type="match status" value="1"/>
</dbReference>
<reference evidence="2" key="1">
    <citation type="submission" date="2019-09" db="EMBL/GenBank/DDBJ databases">
        <authorList>
            <consortium name="PulseNet: The National Subtyping Network for Foodborne Disease Surveillance"/>
            <person name="Tarr C.L."/>
            <person name="Trees E."/>
            <person name="Katz L.S."/>
            <person name="Carleton-Romer H.A."/>
            <person name="Stroika S."/>
            <person name="Kucerova Z."/>
            <person name="Roache K.F."/>
            <person name="Sabol A.L."/>
            <person name="Besser J."/>
            <person name="Gerner-Smidt P."/>
        </authorList>
    </citation>
    <scope>NUCLEOTIDE SEQUENCE</scope>
    <source>
        <strain evidence="2">PNUSAL005726</strain>
    </source>
</reference>
<dbReference type="PROSITE" id="PS50943">
    <property type="entry name" value="HTH_CROC1"/>
    <property type="match status" value="1"/>
</dbReference>
<dbReference type="PANTHER" id="PTHR37038:SF13">
    <property type="entry name" value="HTH CRO_C1-TYPE DOMAIN-CONTAINING PROTEIN"/>
    <property type="match status" value="1"/>
</dbReference>
<dbReference type="AlphaFoldDB" id="A0A612SJP0"/>
<dbReference type="InterPro" id="IPR010982">
    <property type="entry name" value="Lambda_DNA-bd_dom_sf"/>
</dbReference>
<accession>A0A612SJP0</accession>
<dbReference type="CDD" id="cd00093">
    <property type="entry name" value="HTH_XRE"/>
    <property type="match status" value="1"/>
</dbReference>
<dbReference type="Pfam" id="PF21259">
    <property type="entry name" value="Rgg_C"/>
    <property type="match status" value="1"/>
</dbReference>